<dbReference type="OrthoDB" id="443318at2759"/>
<dbReference type="InterPro" id="IPR029058">
    <property type="entry name" value="AB_hydrolase_fold"/>
</dbReference>
<reference evidence="8 9" key="1">
    <citation type="submission" date="2011-02" db="EMBL/GenBank/DDBJ databases">
        <title>The Genome Sequence of Sphaeroforma arctica JP610.</title>
        <authorList>
            <consortium name="The Broad Institute Genome Sequencing Platform"/>
            <person name="Russ C."/>
            <person name="Cuomo C."/>
            <person name="Young S.K."/>
            <person name="Zeng Q."/>
            <person name="Gargeya S."/>
            <person name="Alvarado L."/>
            <person name="Berlin A."/>
            <person name="Chapman S.B."/>
            <person name="Chen Z."/>
            <person name="Freedman E."/>
            <person name="Gellesch M."/>
            <person name="Goldberg J."/>
            <person name="Griggs A."/>
            <person name="Gujja S."/>
            <person name="Heilman E."/>
            <person name="Heiman D."/>
            <person name="Howarth C."/>
            <person name="Mehta T."/>
            <person name="Neiman D."/>
            <person name="Pearson M."/>
            <person name="Roberts A."/>
            <person name="Saif S."/>
            <person name="Shea T."/>
            <person name="Shenoy N."/>
            <person name="Sisk P."/>
            <person name="Stolte C."/>
            <person name="Sykes S."/>
            <person name="White J."/>
            <person name="Yandava C."/>
            <person name="Burger G."/>
            <person name="Gray M.W."/>
            <person name="Holland P.W.H."/>
            <person name="King N."/>
            <person name="Lang F.B.F."/>
            <person name="Roger A.J."/>
            <person name="Ruiz-Trillo I."/>
            <person name="Haas B."/>
            <person name="Nusbaum C."/>
            <person name="Birren B."/>
        </authorList>
    </citation>
    <scope>NUCLEOTIDE SEQUENCE [LARGE SCALE GENOMIC DNA]</scope>
    <source>
        <strain evidence="8 9">JP610</strain>
    </source>
</reference>
<dbReference type="Pfam" id="PF00450">
    <property type="entry name" value="Peptidase_S10"/>
    <property type="match status" value="1"/>
</dbReference>
<evidence type="ECO:0000256" key="1">
    <source>
        <dbReference type="ARBA" id="ARBA00009431"/>
    </source>
</evidence>
<protein>
    <recommendedName>
        <fullName evidence="7">Carboxypeptidase</fullName>
        <ecNumber evidence="7">3.4.16.-</ecNumber>
    </recommendedName>
</protein>
<dbReference type="EC" id="3.4.16.-" evidence="7"/>
<evidence type="ECO:0000256" key="5">
    <source>
        <dbReference type="ARBA" id="ARBA00022801"/>
    </source>
</evidence>
<proteinExistence type="inferred from homology"/>
<dbReference type="GO" id="GO:0006508">
    <property type="term" value="P:proteolysis"/>
    <property type="evidence" value="ECO:0007669"/>
    <property type="project" value="UniProtKB-KW"/>
</dbReference>
<evidence type="ECO:0000256" key="7">
    <source>
        <dbReference type="RuleBase" id="RU361156"/>
    </source>
</evidence>
<gene>
    <name evidence="8" type="ORF">SARC_04026</name>
</gene>
<keyword evidence="5 7" id="KW-0378">Hydrolase</keyword>
<keyword evidence="2 7" id="KW-0121">Carboxypeptidase</keyword>
<dbReference type="Proteomes" id="UP000054560">
    <property type="component" value="Unassembled WGS sequence"/>
</dbReference>
<evidence type="ECO:0000256" key="3">
    <source>
        <dbReference type="ARBA" id="ARBA00022670"/>
    </source>
</evidence>
<dbReference type="PROSITE" id="PS00131">
    <property type="entry name" value="CARBOXYPEPT_SER_SER"/>
    <property type="match status" value="1"/>
</dbReference>
<evidence type="ECO:0000256" key="2">
    <source>
        <dbReference type="ARBA" id="ARBA00022645"/>
    </source>
</evidence>
<dbReference type="EMBL" id="KQ241812">
    <property type="protein sequence ID" value="KNC83750.1"/>
    <property type="molecule type" value="Genomic_DNA"/>
</dbReference>
<dbReference type="InterPro" id="IPR018202">
    <property type="entry name" value="Ser_caboxypep_ser_AS"/>
</dbReference>
<dbReference type="eggNOG" id="KOG1282">
    <property type="taxonomic scope" value="Eukaryota"/>
</dbReference>
<dbReference type="Gene3D" id="3.40.50.1820">
    <property type="entry name" value="alpha/beta hydrolase"/>
    <property type="match status" value="1"/>
</dbReference>
<comment type="similarity">
    <text evidence="1 7">Belongs to the peptidase S10 family.</text>
</comment>
<evidence type="ECO:0000313" key="9">
    <source>
        <dbReference type="Proteomes" id="UP000054560"/>
    </source>
</evidence>
<organism evidence="8 9">
    <name type="scientific">Sphaeroforma arctica JP610</name>
    <dbReference type="NCBI Taxonomy" id="667725"/>
    <lineage>
        <taxon>Eukaryota</taxon>
        <taxon>Ichthyosporea</taxon>
        <taxon>Ichthyophonida</taxon>
        <taxon>Sphaeroforma</taxon>
    </lineage>
</organism>
<keyword evidence="4" id="KW-0732">Signal</keyword>
<dbReference type="PROSITE" id="PS00560">
    <property type="entry name" value="CARBOXYPEPT_SER_HIS"/>
    <property type="match status" value="1"/>
</dbReference>
<evidence type="ECO:0000313" key="8">
    <source>
        <dbReference type="EMBL" id="KNC83750.1"/>
    </source>
</evidence>
<evidence type="ECO:0000256" key="4">
    <source>
        <dbReference type="ARBA" id="ARBA00022729"/>
    </source>
</evidence>
<accession>A0A0L0G3X9</accession>
<dbReference type="PANTHER" id="PTHR11802">
    <property type="entry name" value="SERINE PROTEASE FAMILY S10 SERINE CARBOXYPEPTIDASE"/>
    <property type="match status" value="1"/>
</dbReference>
<dbReference type="GeneID" id="25904530"/>
<evidence type="ECO:0000256" key="6">
    <source>
        <dbReference type="ARBA" id="ARBA00023180"/>
    </source>
</evidence>
<dbReference type="PRINTS" id="PR00724">
    <property type="entry name" value="CRBOXYPTASEC"/>
</dbReference>
<keyword evidence="9" id="KW-1185">Reference proteome</keyword>
<keyword evidence="3 7" id="KW-0645">Protease</keyword>
<dbReference type="STRING" id="667725.A0A0L0G3X9"/>
<dbReference type="AlphaFoldDB" id="A0A0L0G3X9"/>
<keyword evidence="6" id="KW-0325">Glycoprotein</keyword>
<dbReference type="GO" id="GO:0004185">
    <property type="term" value="F:serine-type carboxypeptidase activity"/>
    <property type="evidence" value="ECO:0007669"/>
    <property type="project" value="UniProtKB-UniRule"/>
</dbReference>
<dbReference type="SUPFAM" id="SSF53474">
    <property type="entry name" value="alpha/beta-Hydrolases"/>
    <property type="match status" value="1"/>
</dbReference>
<dbReference type="Gene3D" id="1.10.287.410">
    <property type="match status" value="1"/>
</dbReference>
<dbReference type="RefSeq" id="XP_014157652.1">
    <property type="nucleotide sequence ID" value="XM_014302177.1"/>
</dbReference>
<dbReference type="PANTHER" id="PTHR11802:SF113">
    <property type="entry name" value="SERINE CARBOXYPEPTIDASE CTSA-4.1"/>
    <property type="match status" value="1"/>
</dbReference>
<dbReference type="InterPro" id="IPR001563">
    <property type="entry name" value="Peptidase_S10"/>
</dbReference>
<sequence>MKLSVVAMTALIGSSVEGMHTTEGLWHGFLGNSFEAVMNYMSWNEEKSTVFGLKHPNPANKDNVVPEGMCDNVNSVSGYYPATKNKKYWYWAFESRNDPENDPVVLWMTGGPGCSSQIALFMENGPCQINDDRKTTRPNPYSWNMRANMIYIDQPAGVGFSTGPVNDTGEWDVAPEMYSFLQAFFNANPNLRDNDFYVFGESYGGHYVPAVSSLIQKNNIEIKSDPDINLKGIGIGNGMVDPEMQEPQYAEYAKYNSYNRLVNETTYENMKKTSEECLKQISTGVCKRGSNPADCEKTLGVCAGGSMGPIHEANYNQYDVREKCTIKPLCYDFSAVNEYLNNDYIRECLGVETELDWEPCSPKFEKLFMFDRMASYASNVTLLLEEGIRVLVYAGEADYICNWMGNRAWVDALSWHGKAGMNAAVDRPFIVAGKEAGIVKNFDIFTFLTVHDSGHMVPLDQPEAALALFNTFIEEKSF</sequence>
<dbReference type="InterPro" id="IPR033124">
    <property type="entry name" value="Ser_caboxypep_his_AS"/>
</dbReference>
<name>A0A0L0G3X9_9EUKA</name>